<name>A0A9P8AV30_9AGAR</name>
<feature type="domain" description="Tyrosinase copper-binding" evidence="4">
    <location>
        <begin position="253"/>
        <end position="264"/>
    </location>
</feature>
<dbReference type="SUPFAM" id="SSF48056">
    <property type="entry name" value="Di-copper centre-containing domain"/>
    <property type="match status" value="1"/>
</dbReference>
<sequence length="332" mass="37527">MFPALSIWFFVVAAVVTQLLARPMRLDSTRRDSNCTDPTVRVNWLTLTDGEKTAYFDAELCLLSLPAQSSIPGVVTRYDDLVGAHSMQSDTGAGTDLWHTTGQFLAVTHMNYLMNRAHRYYMHTHEILLREECNYTGALPYWYELEDAGAFNESSVMIEFGGEGLEENDYVIVDGPFANLTRNLGPGATNTPHLLTRQMSWWNTTLANQTYFDEVNAQTTFALFQSTLNPTIHTAGHRGVGGDMENILTSPNDPMFFLHHTYLDWVWWTWQGDNETRIFDIEGAGYETQSEPATGWVETSAETSIWVYDIIPNITVGDVLYTQGGYLCYIYA</sequence>
<dbReference type="InterPro" id="IPR050316">
    <property type="entry name" value="Tyrosinase/Hemocyanin"/>
</dbReference>
<dbReference type="RefSeq" id="XP_043041017.1">
    <property type="nucleotide sequence ID" value="XM_043178607.1"/>
</dbReference>
<dbReference type="PANTHER" id="PTHR11474">
    <property type="entry name" value="TYROSINASE FAMILY MEMBER"/>
    <property type="match status" value="1"/>
</dbReference>
<dbReference type="Gene3D" id="1.10.1280.10">
    <property type="entry name" value="Di-copper center containing domain from catechol oxidase"/>
    <property type="match status" value="1"/>
</dbReference>
<gene>
    <name evidence="5" type="ORF">BT62DRAFT_1060726</name>
</gene>
<dbReference type="PANTHER" id="PTHR11474:SF126">
    <property type="entry name" value="TYROSINASE-LIKE PROTEIN TYR-1-RELATED"/>
    <property type="match status" value="1"/>
</dbReference>
<dbReference type="AlphaFoldDB" id="A0A9P8AV30"/>
<dbReference type="PRINTS" id="PR00092">
    <property type="entry name" value="TYROSINASE"/>
</dbReference>
<dbReference type="InterPro" id="IPR002227">
    <property type="entry name" value="Tyrosinase_Cu-bd"/>
</dbReference>
<evidence type="ECO:0000256" key="1">
    <source>
        <dbReference type="ARBA" id="ARBA00022723"/>
    </source>
</evidence>
<feature type="chain" id="PRO_5040281766" evidence="3">
    <location>
        <begin position="22"/>
        <end position="332"/>
    </location>
</feature>
<evidence type="ECO:0000259" key="4">
    <source>
        <dbReference type="PROSITE" id="PS00498"/>
    </source>
</evidence>
<dbReference type="InterPro" id="IPR008922">
    <property type="entry name" value="Di-copper_centre_dom_sf"/>
</dbReference>
<feature type="signal peptide" evidence="3">
    <location>
        <begin position="1"/>
        <end position="21"/>
    </location>
</feature>
<dbReference type="GO" id="GO:0016491">
    <property type="term" value="F:oxidoreductase activity"/>
    <property type="evidence" value="ECO:0007669"/>
    <property type="project" value="InterPro"/>
</dbReference>
<dbReference type="GO" id="GO:0046872">
    <property type="term" value="F:metal ion binding"/>
    <property type="evidence" value="ECO:0007669"/>
    <property type="project" value="UniProtKB-KW"/>
</dbReference>
<comment type="caution">
    <text evidence="5">The sequence shown here is derived from an EMBL/GenBank/DDBJ whole genome shotgun (WGS) entry which is preliminary data.</text>
</comment>
<evidence type="ECO:0000313" key="5">
    <source>
        <dbReference type="EMBL" id="KAG7447517.1"/>
    </source>
</evidence>
<dbReference type="Pfam" id="PF00264">
    <property type="entry name" value="Tyrosinase"/>
    <property type="match status" value="1"/>
</dbReference>
<organism evidence="5 6">
    <name type="scientific">Guyanagaster necrorhizus</name>
    <dbReference type="NCBI Taxonomy" id="856835"/>
    <lineage>
        <taxon>Eukaryota</taxon>
        <taxon>Fungi</taxon>
        <taxon>Dikarya</taxon>
        <taxon>Basidiomycota</taxon>
        <taxon>Agaricomycotina</taxon>
        <taxon>Agaricomycetes</taxon>
        <taxon>Agaricomycetidae</taxon>
        <taxon>Agaricales</taxon>
        <taxon>Marasmiineae</taxon>
        <taxon>Physalacriaceae</taxon>
        <taxon>Guyanagaster</taxon>
    </lineage>
</organism>
<keyword evidence="6" id="KW-1185">Reference proteome</keyword>
<dbReference type="EMBL" id="MU250531">
    <property type="protein sequence ID" value="KAG7447517.1"/>
    <property type="molecule type" value="Genomic_DNA"/>
</dbReference>
<keyword evidence="1" id="KW-0479">Metal-binding</keyword>
<dbReference type="Proteomes" id="UP000812287">
    <property type="component" value="Unassembled WGS sequence"/>
</dbReference>
<reference evidence="5" key="1">
    <citation type="submission" date="2020-11" db="EMBL/GenBank/DDBJ databases">
        <title>Adaptations for nitrogen fixation in a non-lichenized fungal sporocarp promotes dispersal by wood-feeding termites.</title>
        <authorList>
            <consortium name="DOE Joint Genome Institute"/>
            <person name="Koch R.A."/>
            <person name="Yoon G."/>
            <person name="Arayal U."/>
            <person name="Lail K."/>
            <person name="Amirebrahimi M."/>
            <person name="Labutti K."/>
            <person name="Lipzen A."/>
            <person name="Riley R."/>
            <person name="Barry K."/>
            <person name="Henrissat B."/>
            <person name="Grigoriev I.V."/>
            <person name="Herr J.R."/>
            <person name="Aime M.C."/>
        </authorList>
    </citation>
    <scope>NUCLEOTIDE SEQUENCE</scope>
    <source>
        <strain evidence="5">MCA 3950</strain>
    </source>
</reference>
<evidence type="ECO:0000256" key="2">
    <source>
        <dbReference type="ARBA" id="ARBA00023008"/>
    </source>
</evidence>
<keyword evidence="2" id="KW-0186">Copper</keyword>
<keyword evidence="3" id="KW-0732">Signal</keyword>
<proteinExistence type="predicted"/>
<accession>A0A9P8AV30</accession>
<evidence type="ECO:0000313" key="6">
    <source>
        <dbReference type="Proteomes" id="UP000812287"/>
    </source>
</evidence>
<dbReference type="PROSITE" id="PS00498">
    <property type="entry name" value="TYROSINASE_2"/>
    <property type="match status" value="1"/>
</dbReference>
<dbReference type="GeneID" id="66100899"/>
<dbReference type="OrthoDB" id="6132182at2759"/>
<evidence type="ECO:0000256" key="3">
    <source>
        <dbReference type="SAM" id="SignalP"/>
    </source>
</evidence>
<protein>
    <submittedName>
        <fullName evidence="5">Di-copper centre-containing protein</fullName>
    </submittedName>
</protein>